<evidence type="ECO:0000256" key="1">
    <source>
        <dbReference type="ARBA" id="ARBA00004651"/>
    </source>
</evidence>
<feature type="transmembrane region" description="Helical" evidence="6">
    <location>
        <begin position="453"/>
        <end position="471"/>
    </location>
</feature>
<feature type="transmembrane region" description="Helical" evidence="6">
    <location>
        <begin position="181"/>
        <end position="203"/>
    </location>
</feature>
<evidence type="ECO:0000256" key="4">
    <source>
        <dbReference type="ARBA" id="ARBA00022989"/>
    </source>
</evidence>
<keyword evidence="4 6" id="KW-1133">Transmembrane helix</keyword>
<comment type="subcellular location">
    <subcellularLocation>
        <location evidence="1">Cell membrane</location>
        <topology evidence="1">Multi-pass membrane protein</topology>
    </subcellularLocation>
</comment>
<dbReference type="InterPro" id="IPR002797">
    <property type="entry name" value="Polysacc_synth"/>
</dbReference>
<dbReference type="Proteomes" id="UP000192796">
    <property type="component" value="Unassembled WGS sequence"/>
</dbReference>
<keyword evidence="3 6" id="KW-0812">Transmembrane</keyword>
<feature type="transmembrane region" description="Helical" evidence="6">
    <location>
        <begin position="399"/>
        <end position="419"/>
    </location>
</feature>
<dbReference type="PANTHER" id="PTHR30250:SF11">
    <property type="entry name" value="O-ANTIGEN TRANSPORTER-RELATED"/>
    <property type="match status" value="1"/>
</dbReference>
<evidence type="ECO:0000256" key="2">
    <source>
        <dbReference type="ARBA" id="ARBA00022475"/>
    </source>
</evidence>
<proteinExistence type="predicted"/>
<feature type="transmembrane region" description="Helical" evidence="6">
    <location>
        <begin position="347"/>
        <end position="366"/>
    </location>
</feature>
<dbReference type="GO" id="GO:0005886">
    <property type="term" value="C:plasma membrane"/>
    <property type="evidence" value="ECO:0007669"/>
    <property type="project" value="UniProtKB-SubCell"/>
</dbReference>
<feature type="transmembrane region" description="Helical" evidence="6">
    <location>
        <begin position="224"/>
        <end position="244"/>
    </location>
</feature>
<reference evidence="7 8" key="1">
    <citation type="submission" date="2016-03" db="EMBL/GenBank/DDBJ databases">
        <title>Niastella vici sp. nov., isolated from farmland soil.</title>
        <authorList>
            <person name="Chen L."/>
            <person name="Wang D."/>
            <person name="Yang S."/>
            <person name="Wang G."/>
        </authorList>
    </citation>
    <scope>NUCLEOTIDE SEQUENCE [LARGE SCALE GENOMIC DNA]</scope>
    <source>
        <strain evidence="7 8">DJ57</strain>
    </source>
</reference>
<dbReference type="AlphaFoldDB" id="A0A1V9FYL1"/>
<keyword evidence="8" id="KW-1185">Reference proteome</keyword>
<evidence type="ECO:0000313" key="7">
    <source>
        <dbReference type="EMBL" id="OQP63407.1"/>
    </source>
</evidence>
<protein>
    <recommendedName>
        <fullName evidence="9">Polysaccharide biosynthesis protein C-terminal domain-containing protein</fullName>
    </recommendedName>
</protein>
<feature type="transmembrane region" description="Helical" evidence="6">
    <location>
        <begin position="98"/>
        <end position="117"/>
    </location>
</feature>
<evidence type="ECO:0000256" key="6">
    <source>
        <dbReference type="SAM" id="Phobius"/>
    </source>
</evidence>
<gene>
    <name evidence="7" type="ORF">A3860_23975</name>
</gene>
<dbReference type="PANTHER" id="PTHR30250">
    <property type="entry name" value="PST FAMILY PREDICTED COLANIC ACID TRANSPORTER"/>
    <property type="match status" value="1"/>
</dbReference>
<feature type="transmembrane region" description="Helical" evidence="6">
    <location>
        <begin position="53"/>
        <end position="77"/>
    </location>
</feature>
<dbReference type="RefSeq" id="WP_081147669.1">
    <property type="nucleotide sequence ID" value="NZ_LVYD01000045.1"/>
</dbReference>
<dbReference type="OrthoDB" id="868748at2"/>
<feature type="transmembrane region" description="Helical" evidence="6">
    <location>
        <begin position="431"/>
        <end position="447"/>
    </location>
</feature>
<sequence>MKLNLMQRSVNLFKSRLIKNSFWGIAANGLQSVLVSLFFVIVARKYTTGEFAFFLIANTIYQFLAAFSTLGLGQWFTRELVDVPDKQQLVSRFVKIQLYSGCFFYVCSIAIAFLLYHDALLQSLIVLLGVNIIFDNIIYAIKSLNIAEFNQNKTFIILIIDSVLKFAIGCLLFLFPISIMVLSVLLIGVRFITLNFFLAVGSSKTISMRSLWNYRLAGSEVKKIVFANWPFIIIGSVSIAYWRISNIIISKTLPLADVAHFEISFRVFAMAQILPLIVSMSVFPALVQQFKTGSLDDFRNYYKKVFNYYLLFGLFAYTFIYSFADTLIPWAFGNNYNATGAYTKEMFLTILIFPTALLQANVLVSMNLERADMWFNVISLVLNIVFCFTGFLIDKSLTTVNLAIFFSFLIFHICQDVLLLRKGMVTMGHVLKFYLLTGFLAGSYVLLSFKFSPIVLFTGYWLLLALAFVKIPAASLGSRWGGNAPSLTLRQSETRK</sequence>
<comment type="caution">
    <text evidence="7">The sequence shown here is derived from an EMBL/GenBank/DDBJ whole genome shotgun (WGS) entry which is preliminary data.</text>
</comment>
<dbReference type="Pfam" id="PF01943">
    <property type="entry name" value="Polysacc_synt"/>
    <property type="match status" value="1"/>
</dbReference>
<accession>A0A1V9FYL1</accession>
<feature type="transmembrane region" description="Helical" evidence="6">
    <location>
        <begin position="373"/>
        <end position="393"/>
    </location>
</feature>
<feature type="transmembrane region" description="Helical" evidence="6">
    <location>
        <begin position="154"/>
        <end position="175"/>
    </location>
</feature>
<dbReference type="EMBL" id="LVYD01000045">
    <property type="protein sequence ID" value="OQP63407.1"/>
    <property type="molecule type" value="Genomic_DNA"/>
</dbReference>
<feature type="transmembrane region" description="Helical" evidence="6">
    <location>
        <begin position="308"/>
        <end position="332"/>
    </location>
</feature>
<evidence type="ECO:0008006" key="9">
    <source>
        <dbReference type="Google" id="ProtNLM"/>
    </source>
</evidence>
<evidence type="ECO:0000256" key="3">
    <source>
        <dbReference type="ARBA" id="ARBA00022692"/>
    </source>
</evidence>
<organism evidence="7 8">
    <name type="scientific">Niastella vici</name>
    <dbReference type="NCBI Taxonomy" id="1703345"/>
    <lineage>
        <taxon>Bacteria</taxon>
        <taxon>Pseudomonadati</taxon>
        <taxon>Bacteroidota</taxon>
        <taxon>Chitinophagia</taxon>
        <taxon>Chitinophagales</taxon>
        <taxon>Chitinophagaceae</taxon>
        <taxon>Niastella</taxon>
    </lineage>
</organism>
<evidence type="ECO:0000313" key="8">
    <source>
        <dbReference type="Proteomes" id="UP000192796"/>
    </source>
</evidence>
<dbReference type="InterPro" id="IPR050833">
    <property type="entry name" value="Poly_Biosynth_Transport"/>
</dbReference>
<keyword evidence="2" id="KW-1003">Cell membrane</keyword>
<feature type="transmembrane region" description="Helical" evidence="6">
    <location>
        <begin position="264"/>
        <end position="287"/>
    </location>
</feature>
<evidence type="ECO:0000256" key="5">
    <source>
        <dbReference type="ARBA" id="ARBA00023136"/>
    </source>
</evidence>
<keyword evidence="5 6" id="KW-0472">Membrane</keyword>
<dbReference type="STRING" id="1703345.A3860_23975"/>
<feature type="transmembrane region" description="Helical" evidence="6">
    <location>
        <begin position="123"/>
        <end position="142"/>
    </location>
</feature>
<feature type="transmembrane region" description="Helical" evidence="6">
    <location>
        <begin position="21"/>
        <end position="41"/>
    </location>
</feature>
<name>A0A1V9FYL1_9BACT</name>